<dbReference type="AlphaFoldDB" id="A0A812WG95"/>
<dbReference type="Proteomes" id="UP000649617">
    <property type="component" value="Unassembled WGS sequence"/>
</dbReference>
<proteinExistence type="predicted"/>
<feature type="non-terminal residue" evidence="1">
    <location>
        <position position="50"/>
    </location>
</feature>
<accession>A0A812WG95</accession>
<reference evidence="1" key="1">
    <citation type="submission" date="2021-02" db="EMBL/GenBank/DDBJ databases">
        <authorList>
            <person name="Dougan E. K."/>
            <person name="Rhodes N."/>
            <person name="Thang M."/>
            <person name="Chan C."/>
        </authorList>
    </citation>
    <scope>NUCLEOTIDE SEQUENCE</scope>
</reference>
<gene>
    <name evidence="1" type="ORF">SPIL2461_LOCUS18591</name>
</gene>
<dbReference type="EMBL" id="CAJNIZ010043916">
    <property type="protein sequence ID" value="CAE7672795.1"/>
    <property type="molecule type" value="Genomic_DNA"/>
</dbReference>
<name>A0A812WG95_SYMPI</name>
<evidence type="ECO:0000313" key="2">
    <source>
        <dbReference type="Proteomes" id="UP000649617"/>
    </source>
</evidence>
<keyword evidence="2" id="KW-1185">Reference proteome</keyword>
<protein>
    <submittedName>
        <fullName evidence="1">Uncharacterized protein</fullName>
    </submittedName>
</protein>
<organism evidence="1 2">
    <name type="scientific">Symbiodinium pilosum</name>
    <name type="common">Dinoflagellate</name>
    <dbReference type="NCBI Taxonomy" id="2952"/>
    <lineage>
        <taxon>Eukaryota</taxon>
        <taxon>Sar</taxon>
        <taxon>Alveolata</taxon>
        <taxon>Dinophyceae</taxon>
        <taxon>Suessiales</taxon>
        <taxon>Symbiodiniaceae</taxon>
        <taxon>Symbiodinium</taxon>
    </lineage>
</organism>
<comment type="caution">
    <text evidence="1">The sequence shown here is derived from an EMBL/GenBank/DDBJ whole genome shotgun (WGS) entry which is preliminary data.</text>
</comment>
<sequence length="50" mass="5612">MRMARQYAARHGYSTGPGSAWKISSLLAGLEKASDSELDDTYQVQDMCWE</sequence>
<evidence type="ECO:0000313" key="1">
    <source>
        <dbReference type="EMBL" id="CAE7672795.1"/>
    </source>
</evidence>